<keyword evidence="3 12" id="KW-0813">Transport</keyword>
<dbReference type="PANTHER" id="PTHR30587:SF0">
    <property type="entry name" value="FLAGELLAR BIOSYNTHETIC PROTEIN FLIP"/>
    <property type="match status" value="1"/>
</dbReference>
<comment type="similarity">
    <text evidence="1 12">Belongs to the FliP/MopC/SpaP family.</text>
</comment>
<evidence type="ECO:0000256" key="12">
    <source>
        <dbReference type="RuleBase" id="RU362069"/>
    </source>
</evidence>
<evidence type="ECO:0000256" key="6">
    <source>
        <dbReference type="ARBA" id="ARBA00022795"/>
    </source>
</evidence>
<keyword evidence="9 12" id="KW-0472">Membrane</keyword>
<evidence type="ECO:0000256" key="4">
    <source>
        <dbReference type="ARBA" id="ARBA00022475"/>
    </source>
</evidence>
<feature type="chain" id="PRO_5045370943" description="Flagellar biosynthetic protein FliP" evidence="13">
    <location>
        <begin position="39"/>
        <end position="264"/>
    </location>
</feature>
<dbReference type="PRINTS" id="PR00951">
    <property type="entry name" value="FLGBIOSNFLIP"/>
</dbReference>
<keyword evidence="13" id="KW-0732">Signal</keyword>
<dbReference type="InterPro" id="IPR005837">
    <property type="entry name" value="FliP"/>
</dbReference>
<dbReference type="NCBIfam" id="TIGR01103">
    <property type="entry name" value="fliP"/>
    <property type="match status" value="1"/>
</dbReference>
<dbReference type="Proteomes" id="UP001267710">
    <property type="component" value="Unassembled WGS sequence"/>
</dbReference>
<evidence type="ECO:0000256" key="13">
    <source>
        <dbReference type="SAM" id="SignalP"/>
    </source>
</evidence>
<evidence type="ECO:0000313" key="15">
    <source>
        <dbReference type="Proteomes" id="UP001267710"/>
    </source>
</evidence>
<dbReference type="EMBL" id="JAVIZX010000001">
    <property type="protein sequence ID" value="MDR6214127.1"/>
    <property type="molecule type" value="Genomic_DNA"/>
</dbReference>
<evidence type="ECO:0000313" key="14">
    <source>
        <dbReference type="EMBL" id="MDR6214127.1"/>
    </source>
</evidence>
<sequence length="264" mass="28337">MAERTVTLPGLRAAGGMLRSRSAWMVLGAALLAPAAMAQNAGSLPVLVGAGSGSNSYSVPIQTLLFFTALSFLPAVLLMMTGFTRIVIVLSLLRQAIGTQSAPPNQVIIGLSLFLTFFVMGPTLDRVYQEAYVPYTTNALTFEQALEKAEAPMRGFMLKQTRQSDFALFSRLAKLPEGTTAETAPLRVLVPAFVTSELKSAFQIGFMIFIPFLVIDMVVSSILMSLGMMMLSPVLVALPFKLMLFVLADGWNLLIGSLAASFAV</sequence>
<evidence type="ECO:0000256" key="9">
    <source>
        <dbReference type="ARBA" id="ARBA00023136"/>
    </source>
</evidence>
<dbReference type="PANTHER" id="PTHR30587">
    <property type="entry name" value="FLAGELLAR BIOSYNTHETIC PROTEIN FLIP"/>
    <property type="match status" value="1"/>
</dbReference>
<feature type="transmembrane region" description="Helical" evidence="12">
    <location>
        <begin position="242"/>
        <end position="263"/>
    </location>
</feature>
<keyword evidence="15" id="KW-1185">Reference proteome</keyword>
<keyword evidence="7 12" id="KW-0653">Protein transport</keyword>
<dbReference type="Pfam" id="PF00813">
    <property type="entry name" value="FliP"/>
    <property type="match status" value="1"/>
</dbReference>
<evidence type="ECO:0000256" key="8">
    <source>
        <dbReference type="ARBA" id="ARBA00022989"/>
    </source>
</evidence>
<dbReference type="NCBIfam" id="NF009438">
    <property type="entry name" value="PRK12797.1"/>
    <property type="match status" value="1"/>
</dbReference>
<keyword evidence="14" id="KW-0282">Flagellum</keyword>
<name>A0ABU1IBH0_9BURK</name>
<dbReference type="PROSITE" id="PS01061">
    <property type="entry name" value="FLIP_2"/>
    <property type="match status" value="1"/>
</dbReference>
<evidence type="ECO:0000256" key="1">
    <source>
        <dbReference type="ARBA" id="ARBA00006257"/>
    </source>
</evidence>
<feature type="transmembrane region" description="Helical" evidence="12">
    <location>
        <begin position="105"/>
        <end position="124"/>
    </location>
</feature>
<dbReference type="InterPro" id="IPR005838">
    <property type="entry name" value="T3SS_IM_P"/>
</dbReference>
<accession>A0ABU1IBH0</accession>
<keyword evidence="6 12" id="KW-1005">Bacterial flagellum biogenesis</keyword>
<dbReference type="PRINTS" id="PR01302">
    <property type="entry name" value="TYPE3IMPPROT"/>
</dbReference>
<evidence type="ECO:0000256" key="3">
    <source>
        <dbReference type="ARBA" id="ARBA00022448"/>
    </source>
</evidence>
<dbReference type="PROSITE" id="PS01060">
    <property type="entry name" value="FLIP_1"/>
    <property type="match status" value="1"/>
</dbReference>
<keyword evidence="8 12" id="KW-1133">Transmembrane helix</keyword>
<protein>
    <recommendedName>
        <fullName evidence="2 12">Flagellar biosynthetic protein FliP</fullName>
    </recommendedName>
</protein>
<feature type="signal peptide" evidence="13">
    <location>
        <begin position="1"/>
        <end position="38"/>
    </location>
</feature>
<evidence type="ECO:0000256" key="7">
    <source>
        <dbReference type="ARBA" id="ARBA00022927"/>
    </source>
</evidence>
<keyword evidence="10" id="KW-0975">Bacterial flagellum</keyword>
<comment type="caution">
    <text evidence="14">The sequence shown here is derived from an EMBL/GenBank/DDBJ whole genome shotgun (WGS) entry which is preliminary data.</text>
</comment>
<keyword evidence="5 12" id="KW-0812">Transmembrane</keyword>
<organism evidence="14 15">
    <name type="scientific">Paracidovorax wautersii</name>
    <dbReference type="NCBI Taxonomy" id="1177982"/>
    <lineage>
        <taxon>Bacteria</taxon>
        <taxon>Pseudomonadati</taxon>
        <taxon>Pseudomonadota</taxon>
        <taxon>Betaproteobacteria</taxon>
        <taxon>Burkholderiales</taxon>
        <taxon>Comamonadaceae</taxon>
        <taxon>Paracidovorax</taxon>
    </lineage>
</organism>
<reference evidence="14 15" key="1">
    <citation type="submission" date="2023-08" db="EMBL/GenBank/DDBJ databases">
        <title>Functional and genomic diversity of the sorghum phyllosphere microbiome.</title>
        <authorList>
            <person name="Shade A."/>
        </authorList>
    </citation>
    <scope>NUCLEOTIDE SEQUENCE [LARGE SCALE GENOMIC DNA]</scope>
    <source>
        <strain evidence="14 15">SORGH_AS_0335</strain>
    </source>
</reference>
<evidence type="ECO:0000256" key="10">
    <source>
        <dbReference type="ARBA" id="ARBA00023143"/>
    </source>
</evidence>
<evidence type="ECO:0000256" key="2">
    <source>
        <dbReference type="ARBA" id="ARBA00021714"/>
    </source>
</evidence>
<comment type="subcellular location">
    <subcellularLocation>
        <location evidence="12">Cell membrane</location>
        <topology evidence="12">Multi-pass membrane protein</topology>
    </subcellularLocation>
    <subcellularLocation>
        <location evidence="12">Bacterial flagellum basal body</location>
    </subcellularLocation>
</comment>
<keyword evidence="14" id="KW-0966">Cell projection</keyword>
<keyword evidence="4 12" id="KW-1003">Cell membrane</keyword>
<gene>
    <name evidence="12" type="primary">fliP</name>
    <name evidence="14" type="ORF">QE399_001816</name>
</gene>
<comment type="function">
    <text evidence="12">Plays a role in the flagellum-specific transport system.</text>
</comment>
<feature type="transmembrane region" description="Helical" evidence="12">
    <location>
        <begin position="62"/>
        <end position="93"/>
    </location>
</feature>
<evidence type="ECO:0000256" key="11">
    <source>
        <dbReference type="ARBA" id="ARBA00023225"/>
    </source>
</evidence>
<keyword evidence="11 12" id="KW-1006">Bacterial flagellum protein export</keyword>
<proteinExistence type="inferred from homology"/>
<feature type="transmembrane region" description="Helical" evidence="12">
    <location>
        <begin position="204"/>
        <end position="230"/>
    </location>
</feature>
<evidence type="ECO:0000256" key="5">
    <source>
        <dbReference type="ARBA" id="ARBA00022692"/>
    </source>
</evidence>
<keyword evidence="14" id="KW-0969">Cilium</keyword>